<evidence type="ECO:0000313" key="3">
    <source>
        <dbReference type="Proteomes" id="UP000186469"/>
    </source>
</evidence>
<dbReference type="GO" id="GO:0019867">
    <property type="term" value="C:outer membrane"/>
    <property type="evidence" value="ECO:0007669"/>
    <property type="project" value="InterPro"/>
</dbReference>
<protein>
    <submittedName>
        <fullName evidence="2">Lipopolysaccharide-assembly</fullName>
    </submittedName>
</protein>
<dbReference type="AlphaFoldDB" id="A0A1M7TAU5"/>
<dbReference type="InterPro" id="IPR007485">
    <property type="entry name" value="LPS_assembly_LptE"/>
</dbReference>
<evidence type="ECO:0000313" key="2">
    <source>
        <dbReference type="EMBL" id="SHN67849.1"/>
    </source>
</evidence>
<reference evidence="2 3" key="1">
    <citation type="submission" date="2016-12" db="EMBL/GenBank/DDBJ databases">
        <authorList>
            <person name="Song W.-J."/>
            <person name="Kurnit D.M."/>
        </authorList>
    </citation>
    <scope>NUCLEOTIDE SEQUENCE [LARGE SCALE GENOMIC DNA]</scope>
    <source>
        <strain evidence="2 3">DSM 11393</strain>
    </source>
</reference>
<keyword evidence="1" id="KW-1133">Transmembrane helix</keyword>
<proteinExistence type="predicted"/>
<dbReference type="PROSITE" id="PS51257">
    <property type="entry name" value="PROKAR_LIPOPROTEIN"/>
    <property type="match status" value="1"/>
</dbReference>
<dbReference type="Proteomes" id="UP000186469">
    <property type="component" value="Unassembled WGS sequence"/>
</dbReference>
<feature type="transmembrane region" description="Helical" evidence="1">
    <location>
        <begin position="15"/>
        <end position="35"/>
    </location>
</feature>
<organism evidence="2 3">
    <name type="scientific">Desulfovibrio litoralis DSM 11393</name>
    <dbReference type="NCBI Taxonomy" id="1121455"/>
    <lineage>
        <taxon>Bacteria</taxon>
        <taxon>Pseudomonadati</taxon>
        <taxon>Thermodesulfobacteriota</taxon>
        <taxon>Desulfovibrionia</taxon>
        <taxon>Desulfovibrionales</taxon>
        <taxon>Desulfovibrionaceae</taxon>
        <taxon>Desulfovibrio</taxon>
    </lineage>
</organism>
<keyword evidence="3" id="KW-1185">Reference proteome</keyword>
<dbReference type="Pfam" id="PF04390">
    <property type="entry name" value="LptE"/>
    <property type="match status" value="1"/>
</dbReference>
<dbReference type="RefSeq" id="WP_084650671.1">
    <property type="nucleotide sequence ID" value="NZ_FRDI01000009.1"/>
</dbReference>
<dbReference type="GO" id="GO:0043165">
    <property type="term" value="P:Gram-negative-bacterium-type cell outer membrane assembly"/>
    <property type="evidence" value="ECO:0007669"/>
    <property type="project" value="InterPro"/>
</dbReference>
<dbReference type="OrthoDB" id="5459831at2"/>
<dbReference type="STRING" id="1121455.SAMN02745728_01791"/>
<keyword evidence="1" id="KW-0812">Transmembrane</keyword>
<accession>A0A1M7TAU5</accession>
<gene>
    <name evidence="2" type="ORF">SAMN02745728_01791</name>
</gene>
<dbReference type="EMBL" id="FRDI01000009">
    <property type="protein sequence ID" value="SHN67849.1"/>
    <property type="molecule type" value="Genomic_DNA"/>
</dbReference>
<evidence type="ECO:0000256" key="1">
    <source>
        <dbReference type="SAM" id="Phobius"/>
    </source>
</evidence>
<sequence length="178" mass="20625">MKITSLTTPFRHNGFLRFFWCLCFAFILILSGCGYQRATKFPSVIGDGTKTVRIKSVDNPTMNTTIGYLLRSQLREEISARHMAKWVDSGVSDYTLELKIKQFTDRGETFDDTFNTQLYNINLTLNLIVYDGVSNKKVWESGYISETDFSERLIDRDNSEELATLLMRRIVDQMKNNF</sequence>
<name>A0A1M7TAU5_9BACT</name>
<keyword evidence="1" id="KW-0472">Membrane</keyword>